<evidence type="ECO:0000313" key="2">
    <source>
        <dbReference type="EMBL" id="CEA00197.1"/>
    </source>
</evidence>
<dbReference type="Proteomes" id="UP000044136">
    <property type="component" value="Unassembled WGS sequence"/>
</dbReference>
<keyword evidence="3" id="KW-1185">Reference proteome</keyword>
<name>A0A078M4F1_9STAP</name>
<keyword evidence="1" id="KW-0802">TPR repeat</keyword>
<accession>A0A078M4F1</accession>
<protein>
    <submittedName>
        <fullName evidence="2">Tetratricopeptide repeat protein</fullName>
    </submittedName>
</protein>
<evidence type="ECO:0000256" key="1">
    <source>
        <dbReference type="PROSITE-ProRule" id="PRU00339"/>
    </source>
</evidence>
<gene>
    <name evidence="2" type="ORF">BN1048_00862</name>
</gene>
<dbReference type="RefSeq" id="WP_035808812.1">
    <property type="nucleotide sequence ID" value="NZ_CCSE01000001.1"/>
</dbReference>
<dbReference type="HOGENOM" id="CLU_032389_1_0_9"/>
<organism evidence="2 3">
    <name type="scientific">Jeotgalicoccus saudimassiliensis</name>
    <dbReference type="NCBI Taxonomy" id="1461582"/>
    <lineage>
        <taxon>Bacteria</taxon>
        <taxon>Bacillati</taxon>
        <taxon>Bacillota</taxon>
        <taxon>Bacilli</taxon>
        <taxon>Bacillales</taxon>
        <taxon>Staphylococcaceae</taxon>
        <taxon>Jeotgalicoccus</taxon>
    </lineage>
</organism>
<dbReference type="Pfam" id="PF13432">
    <property type="entry name" value="TPR_16"/>
    <property type="match status" value="1"/>
</dbReference>
<dbReference type="SUPFAM" id="SSF48452">
    <property type="entry name" value="TPR-like"/>
    <property type="match status" value="2"/>
</dbReference>
<dbReference type="Gene3D" id="1.25.40.10">
    <property type="entry name" value="Tetratricopeptide repeat domain"/>
    <property type="match status" value="4"/>
</dbReference>
<feature type="repeat" description="TPR" evidence="1">
    <location>
        <begin position="273"/>
        <end position="306"/>
    </location>
</feature>
<dbReference type="InterPro" id="IPR019734">
    <property type="entry name" value="TPR_rpt"/>
</dbReference>
<dbReference type="Pfam" id="PF13176">
    <property type="entry name" value="TPR_7"/>
    <property type="match status" value="1"/>
</dbReference>
<proteinExistence type="predicted"/>
<dbReference type="EMBL" id="CCSE01000001">
    <property type="protein sequence ID" value="CEA00197.1"/>
    <property type="molecule type" value="Genomic_DNA"/>
</dbReference>
<sequence length="423" mass="49319">MQEEILRIIDKLRQGTYPEEDLNYILNSLEQFHSEESLEALFLLGDALQQAGLDYQARQVFLHLNDNVDHDDYVISYLVDSYINESRLDDALTLINNSPETPTVLMLKSEIFQQMNLTDVAVRLLFEAKTMTDDIIIDFALAELYYSSGDLEEAIRFYEAVLNEGLEEVNGIYLSLRLADINLNLLNFDDARAYFDNVPDEAYGNEDFYKEALLEYSLKEYDRAKTLLDKVIDNEPYFINAYILLMNIYETEHNLDEALETLLGYLRENDKNALIYFHIGRLYFRQNKPDEAIENFSIATALDEDYDDAYLMLFESILKTGETDTVDEYVKHLDLNALSGESIYLLAKIEAENENDEKALKYYEDAEALIGETPEFYADFYYYLIEIGHPKKKEVLEKLMKLEPDNPEWQLDYERIAGEEDEL</sequence>
<dbReference type="eggNOG" id="COG0457">
    <property type="taxonomic scope" value="Bacteria"/>
</dbReference>
<dbReference type="InterPro" id="IPR011990">
    <property type="entry name" value="TPR-like_helical_dom_sf"/>
</dbReference>
<dbReference type="OrthoDB" id="2080803at2"/>
<dbReference type="SMART" id="SM00028">
    <property type="entry name" value="TPR"/>
    <property type="match status" value="5"/>
</dbReference>
<evidence type="ECO:0000313" key="3">
    <source>
        <dbReference type="Proteomes" id="UP000044136"/>
    </source>
</evidence>
<dbReference type="PANTHER" id="PTHR12558:SF13">
    <property type="entry name" value="CELL DIVISION CYCLE PROTEIN 27 HOMOLOG"/>
    <property type="match status" value="1"/>
</dbReference>
<dbReference type="STRING" id="1461582.BN1048_00862"/>
<dbReference type="PROSITE" id="PS50005">
    <property type="entry name" value="TPR"/>
    <property type="match status" value="1"/>
</dbReference>
<dbReference type="PANTHER" id="PTHR12558">
    <property type="entry name" value="CELL DIVISION CYCLE 16,23,27"/>
    <property type="match status" value="1"/>
</dbReference>
<reference evidence="2 3" key="1">
    <citation type="submission" date="2014-07" db="EMBL/GenBank/DDBJ databases">
        <authorList>
            <person name="Urmite Genomes Urmite Genomes"/>
        </authorList>
    </citation>
    <scope>NUCLEOTIDE SEQUENCE [LARGE SCALE GENOMIC DNA]</scope>
    <source>
        <strain evidence="2 3">13MG44_air</strain>
    </source>
</reference>
<dbReference type="AlphaFoldDB" id="A0A078M4F1"/>
<dbReference type="Pfam" id="PF13174">
    <property type="entry name" value="TPR_6"/>
    <property type="match status" value="1"/>
</dbReference>